<evidence type="ECO:0000256" key="6">
    <source>
        <dbReference type="ARBA" id="ARBA00023163"/>
    </source>
</evidence>
<protein>
    <recommendedName>
        <fullName evidence="2">Negative regulator of flagellin synthesis</fullName>
    </recommendedName>
</protein>
<organism evidence="9 10">
    <name type="scientific">Desulforamulus aeronauticus DSM 10349</name>
    <dbReference type="NCBI Taxonomy" id="1121421"/>
    <lineage>
        <taxon>Bacteria</taxon>
        <taxon>Bacillati</taxon>
        <taxon>Bacillota</taxon>
        <taxon>Clostridia</taxon>
        <taxon>Eubacteriales</taxon>
        <taxon>Peptococcaceae</taxon>
        <taxon>Desulforamulus</taxon>
    </lineage>
</organism>
<dbReference type="InterPro" id="IPR035890">
    <property type="entry name" value="Anti-sigma-28_factor_FlgM_sf"/>
</dbReference>
<dbReference type="GO" id="GO:0045892">
    <property type="term" value="P:negative regulation of DNA-templated transcription"/>
    <property type="evidence" value="ECO:0007669"/>
    <property type="project" value="InterPro"/>
</dbReference>
<feature type="region of interest" description="Disordered" evidence="7">
    <location>
        <begin position="21"/>
        <end position="40"/>
    </location>
</feature>
<dbReference type="Pfam" id="PF04316">
    <property type="entry name" value="FlgM"/>
    <property type="match status" value="1"/>
</dbReference>
<gene>
    <name evidence="9" type="ORF">SAMN02745123_01453</name>
</gene>
<dbReference type="STRING" id="1121421.SAMN02745123_01453"/>
<evidence type="ECO:0000256" key="5">
    <source>
        <dbReference type="ARBA" id="ARBA00023015"/>
    </source>
</evidence>
<dbReference type="NCBIfam" id="TIGR03824">
    <property type="entry name" value="FlgM_jcvi"/>
    <property type="match status" value="1"/>
</dbReference>
<dbReference type="EMBL" id="FRAR01000010">
    <property type="protein sequence ID" value="SHK30772.1"/>
    <property type="molecule type" value="Genomic_DNA"/>
</dbReference>
<evidence type="ECO:0000256" key="4">
    <source>
        <dbReference type="ARBA" id="ARBA00022795"/>
    </source>
</evidence>
<evidence type="ECO:0000256" key="7">
    <source>
        <dbReference type="SAM" id="MobiDB-lite"/>
    </source>
</evidence>
<evidence type="ECO:0000256" key="2">
    <source>
        <dbReference type="ARBA" id="ARBA00017823"/>
    </source>
</evidence>
<accession>A0A1M6RE90</accession>
<dbReference type="AlphaFoldDB" id="A0A1M6RE90"/>
<keyword evidence="5" id="KW-0805">Transcription regulation</keyword>
<keyword evidence="10" id="KW-1185">Reference proteome</keyword>
<dbReference type="InterPro" id="IPR031316">
    <property type="entry name" value="FlgM_C"/>
</dbReference>
<proteinExistence type="inferred from homology"/>
<keyword evidence="3" id="KW-0678">Repressor</keyword>
<dbReference type="GO" id="GO:0044781">
    <property type="term" value="P:bacterial-type flagellum organization"/>
    <property type="evidence" value="ECO:0007669"/>
    <property type="project" value="UniProtKB-KW"/>
</dbReference>
<sequence>MKVSGSGFKPTTDALKAYNRNQAANGKTQANQNQGDSVQLSKEASFKKEIEIALKNLPEVRQDLVRNLTKEIKSGSYQPDAYKIADGILQDRLLDKEI</sequence>
<evidence type="ECO:0000256" key="3">
    <source>
        <dbReference type="ARBA" id="ARBA00022491"/>
    </source>
</evidence>
<evidence type="ECO:0000256" key="1">
    <source>
        <dbReference type="ARBA" id="ARBA00005322"/>
    </source>
</evidence>
<feature type="domain" description="Anti-sigma-28 factor FlgM C-terminal" evidence="8">
    <location>
        <begin position="36"/>
        <end position="90"/>
    </location>
</feature>
<dbReference type="OrthoDB" id="2112849at2"/>
<evidence type="ECO:0000313" key="10">
    <source>
        <dbReference type="Proteomes" id="UP000183997"/>
    </source>
</evidence>
<comment type="similarity">
    <text evidence="1">Belongs to the FlgM family.</text>
</comment>
<name>A0A1M6RE90_9FIRM</name>
<keyword evidence="4" id="KW-1005">Bacterial flagellum biogenesis</keyword>
<dbReference type="SUPFAM" id="SSF101498">
    <property type="entry name" value="Anti-sigma factor FlgM"/>
    <property type="match status" value="1"/>
</dbReference>
<dbReference type="Proteomes" id="UP000183997">
    <property type="component" value="Unassembled WGS sequence"/>
</dbReference>
<reference evidence="10" key="1">
    <citation type="submission" date="2016-11" db="EMBL/GenBank/DDBJ databases">
        <authorList>
            <person name="Varghese N."/>
            <person name="Submissions S."/>
        </authorList>
    </citation>
    <scope>NUCLEOTIDE SEQUENCE [LARGE SCALE GENOMIC DNA]</scope>
    <source>
        <strain evidence="10">DSM 10349</strain>
    </source>
</reference>
<evidence type="ECO:0000313" key="9">
    <source>
        <dbReference type="EMBL" id="SHK30772.1"/>
    </source>
</evidence>
<dbReference type="InterPro" id="IPR007412">
    <property type="entry name" value="FlgM"/>
</dbReference>
<evidence type="ECO:0000259" key="8">
    <source>
        <dbReference type="Pfam" id="PF04316"/>
    </source>
</evidence>
<dbReference type="RefSeq" id="WP_072912456.1">
    <property type="nucleotide sequence ID" value="NZ_FRAR01000010.1"/>
</dbReference>
<keyword evidence="6" id="KW-0804">Transcription</keyword>